<proteinExistence type="predicted"/>
<dbReference type="Pfam" id="PF13515">
    <property type="entry name" value="FUSC_2"/>
    <property type="match status" value="1"/>
</dbReference>
<evidence type="ECO:0000256" key="4">
    <source>
        <dbReference type="ARBA" id="ARBA00023136"/>
    </source>
</evidence>
<evidence type="ECO:0000313" key="8">
    <source>
        <dbReference type="Proteomes" id="UP001335729"/>
    </source>
</evidence>
<evidence type="ECO:0000256" key="1">
    <source>
        <dbReference type="ARBA" id="ARBA00004141"/>
    </source>
</evidence>
<keyword evidence="8" id="KW-1185">Reference proteome</keyword>
<evidence type="ECO:0000256" key="2">
    <source>
        <dbReference type="ARBA" id="ARBA00022692"/>
    </source>
</evidence>
<dbReference type="RefSeq" id="WP_330504185.1">
    <property type="nucleotide sequence ID" value="NZ_JAZDUE010000005.1"/>
</dbReference>
<feature type="transmembrane region" description="Helical" evidence="5">
    <location>
        <begin position="434"/>
        <end position="454"/>
    </location>
</feature>
<feature type="domain" description="Integral membrane bound transporter" evidence="6">
    <location>
        <begin position="399"/>
        <end position="525"/>
    </location>
</feature>
<feature type="transmembrane region" description="Helical" evidence="5">
    <location>
        <begin position="157"/>
        <end position="175"/>
    </location>
</feature>
<evidence type="ECO:0000313" key="7">
    <source>
        <dbReference type="EMBL" id="MEE4022905.1"/>
    </source>
</evidence>
<organism evidence="7 8">
    <name type="scientific">Gordonia prachuapensis</name>
    <dbReference type="NCBI Taxonomy" id="3115651"/>
    <lineage>
        <taxon>Bacteria</taxon>
        <taxon>Bacillati</taxon>
        <taxon>Actinomycetota</taxon>
        <taxon>Actinomycetes</taxon>
        <taxon>Mycobacteriales</taxon>
        <taxon>Gordoniaceae</taxon>
        <taxon>Gordonia</taxon>
    </lineage>
</organism>
<dbReference type="InterPro" id="IPR049453">
    <property type="entry name" value="Memb_transporter_dom"/>
</dbReference>
<keyword evidence="3 5" id="KW-1133">Transmembrane helix</keyword>
<keyword evidence="4 5" id="KW-0472">Membrane</keyword>
<accession>A0ABU7MRF2</accession>
<feature type="transmembrane region" description="Helical" evidence="5">
    <location>
        <begin position="81"/>
        <end position="97"/>
    </location>
</feature>
<feature type="transmembrane region" description="Helical" evidence="5">
    <location>
        <begin position="135"/>
        <end position="151"/>
    </location>
</feature>
<evidence type="ECO:0000259" key="6">
    <source>
        <dbReference type="Pfam" id="PF13515"/>
    </source>
</evidence>
<sequence length="707" mass="74355">MTRQDPVAADVVGALRAHVHAHDPEHDALRRAVRACAFIPATFAIAFYVFGGTQTPVFAVFGSFALLVFVDFPGDRRTRTMSYLGLGVVGAVLITLGTTLSGIAWAAVLAMFVVGSLVLFSGVVSAAFAAAGRSVLLTFVLPVAVPAPIGAVPDRLLGWGLAVACCVPAALFVLAPVHHDRLRERAARSCLLLAEFVEGTGDAMAVRAAAAELQKSFLSGACRPVGLSAGSRALVRVVSELQWLTDRLTTARTSARGSSSTIRAGLLRAAAATLNARTASDRERSRTELERLVAELDVERDRWFADFAETVDHHRAAAVLESHAVDSAVIAVGRIIAWSGAADARPVRDRILGRGLPAVFADGRPAPTPLTSPNYLRGYLRWGSVSLRDSVRGGLGLAIAVGVTELFPVQHGFWIVLGTMSVLRSSALTTGSSVLRALVGTLLGFGLGAALLIAVGTGPVALWIALPPAVFLAAYAPEVISFLAGQAAFTLVVVLLFNVIAPTGFEVGVIRVEDVAIGAAVAAVVSLALWPRNPMIALRRQRTEAAGSVADLLAAAVRRVTRHRPVEAGLEVDASRTIRTFEDDVRRYLTDRGGTPDDIDAVMASSSRMLRTMLAAERIAQIPLRGSSTSETAVRDALEQHATSVGARLDGDPGGRISASVAADVLDARTTPTVPSDLLWAAAYLNDLEQMWGHPTPAAPHSPSPSE</sequence>
<comment type="subcellular location">
    <subcellularLocation>
        <location evidence="1">Membrane</location>
        <topology evidence="1">Multi-pass membrane protein</topology>
    </subcellularLocation>
</comment>
<evidence type="ECO:0000256" key="3">
    <source>
        <dbReference type="ARBA" id="ARBA00022989"/>
    </source>
</evidence>
<evidence type="ECO:0000256" key="5">
    <source>
        <dbReference type="SAM" id="Phobius"/>
    </source>
</evidence>
<feature type="transmembrane region" description="Helical" evidence="5">
    <location>
        <begin position="103"/>
        <end position="128"/>
    </location>
</feature>
<dbReference type="EMBL" id="JAZDUE010000005">
    <property type="protein sequence ID" value="MEE4022905.1"/>
    <property type="molecule type" value="Genomic_DNA"/>
</dbReference>
<dbReference type="Proteomes" id="UP001335729">
    <property type="component" value="Unassembled WGS sequence"/>
</dbReference>
<feature type="transmembrane region" description="Helical" evidence="5">
    <location>
        <begin position="515"/>
        <end position="532"/>
    </location>
</feature>
<gene>
    <name evidence="7" type="ORF">V1Y59_07450</name>
</gene>
<name>A0ABU7MRF2_9ACTN</name>
<protein>
    <submittedName>
        <fullName evidence="7">FUSC family protein</fullName>
    </submittedName>
</protein>
<comment type="caution">
    <text evidence="7">The sequence shown here is derived from an EMBL/GenBank/DDBJ whole genome shotgun (WGS) entry which is preliminary data.</text>
</comment>
<reference evidence="7 8" key="1">
    <citation type="submission" date="2024-01" db="EMBL/GenBank/DDBJ databases">
        <title>Draft genome sequence of Gordonia sp. PKS22-38.</title>
        <authorList>
            <person name="Suphannarot A."/>
            <person name="Mingma R."/>
        </authorList>
    </citation>
    <scope>NUCLEOTIDE SEQUENCE [LARGE SCALE GENOMIC DNA]</scope>
    <source>
        <strain evidence="7 8">PKS22-38</strain>
    </source>
</reference>
<feature type="transmembrane region" description="Helical" evidence="5">
    <location>
        <begin position="56"/>
        <end position="74"/>
    </location>
</feature>
<feature type="transmembrane region" description="Helical" evidence="5">
    <location>
        <begin position="483"/>
        <end position="503"/>
    </location>
</feature>
<keyword evidence="2 5" id="KW-0812">Transmembrane</keyword>